<dbReference type="EMBL" id="JARBDR010000246">
    <property type="protein sequence ID" value="KAJ8316932.1"/>
    <property type="molecule type" value="Genomic_DNA"/>
</dbReference>
<organism evidence="2 3">
    <name type="scientific">Tegillarca granosa</name>
    <name type="common">Malaysian cockle</name>
    <name type="synonym">Anadara granosa</name>
    <dbReference type="NCBI Taxonomy" id="220873"/>
    <lineage>
        <taxon>Eukaryota</taxon>
        <taxon>Metazoa</taxon>
        <taxon>Spiralia</taxon>
        <taxon>Lophotrochozoa</taxon>
        <taxon>Mollusca</taxon>
        <taxon>Bivalvia</taxon>
        <taxon>Autobranchia</taxon>
        <taxon>Pteriomorphia</taxon>
        <taxon>Arcoida</taxon>
        <taxon>Arcoidea</taxon>
        <taxon>Arcidae</taxon>
        <taxon>Tegillarca</taxon>
    </lineage>
</organism>
<name>A0ABQ9FLV8_TEGGR</name>
<sequence>MKSDFVFLKNNNSGKDVLGSTKVLPTVSLNKMLAVDIHPGDGLKLSKNAEATIAGADSANIYVFSVKILTNTPPTPPKKRHCRTLITPIDGPAPSSWQPQRTQIWKPVTVIPSNTNESSNTTFPTNFHHGGDYSSPQICTNTSGFISLAPQLGQFDAGMSHCDIFTPPESPVPRPSSASTCSVRYDGAFSPLGAPWLDSCSQNWNKYSAFQNRSLSVEDEISYTTASGSTTSVPGCISSVPSSPHRSRIPRCKSQPSFIRERKYGLKRRRDYDRRPALDFRKMTETAYEQHVRPLASSHRNKERTASRFHQELESVMNLMPIASSPMDNDFPLKRIMDSRASPISEMDQCRSDSAEFLDGECLDSDKEAVKIINTDSDTCECSSDIEEDIFPLQEDIDLEQIENH</sequence>
<evidence type="ECO:0000256" key="1">
    <source>
        <dbReference type="ARBA" id="ARBA00010984"/>
    </source>
</evidence>
<comment type="caution">
    <text evidence="2">The sequence shown here is derived from an EMBL/GenBank/DDBJ whole genome shotgun (WGS) entry which is preliminary data.</text>
</comment>
<protein>
    <submittedName>
        <fullName evidence="2">Uncharacterized protein</fullName>
    </submittedName>
</protein>
<proteinExistence type="inferred from homology"/>
<accession>A0ABQ9FLV8</accession>
<gene>
    <name evidence="2" type="ORF">KUTeg_004836</name>
</gene>
<comment type="similarity">
    <text evidence="1">Belongs to the FAM53 family.</text>
</comment>
<dbReference type="Proteomes" id="UP001217089">
    <property type="component" value="Unassembled WGS sequence"/>
</dbReference>
<dbReference type="PANTHER" id="PTHR28567:SF3">
    <property type="entry name" value="PROTEIN FAM53A-LIKE ISOFORM X1"/>
    <property type="match status" value="1"/>
</dbReference>
<evidence type="ECO:0000313" key="3">
    <source>
        <dbReference type="Proteomes" id="UP001217089"/>
    </source>
</evidence>
<keyword evidence="3" id="KW-1185">Reference proteome</keyword>
<reference evidence="2 3" key="1">
    <citation type="submission" date="2022-12" db="EMBL/GenBank/DDBJ databases">
        <title>Chromosome-level genome of Tegillarca granosa.</title>
        <authorList>
            <person name="Kim J."/>
        </authorList>
    </citation>
    <scope>NUCLEOTIDE SEQUENCE [LARGE SCALE GENOMIC DNA]</scope>
    <source>
        <strain evidence="2">Teg-2019</strain>
        <tissue evidence="2">Adductor muscle</tissue>
    </source>
</reference>
<dbReference type="PANTHER" id="PTHR28567">
    <property type="entry name" value="PROTEIN FAM53A-LIKE ISOFORM X1"/>
    <property type="match status" value="1"/>
</dbReference>
<evidence type="ECO:0000313" key="2">
    <source>
        <dbReference type="EMBL" id="KAJ8316932.1"/>
    </source>
</evidence>
<dbReference type="Pfam" id="PF15242">
    <property type="entry name" value="FAM53"/>
    <property type="match status" value="1"/>
</dbReference>
<dbReference type="InterPro" id="IPR029356">
    <property type="entry name" value="FAM53"/>
</dbReference>